<dbReference type="eggNOG" id="ENOG503044I">
    <property type="taxonomic scope" value="Bacteria"/>
</dbReference>
<name>A0A0P6WT74_9BACI</name>
<organism evidence="1 2">
    <name type="scientific">Rossellomorea vietnamensis</name>
    <dbReference type="NCBI Taxonomy" id="218284"/>
    <lineage>
        <taxon>Bacteria</taxon>
        <taxon>Bacillati</taxon>
        <taxon>Bacillota</taxon>
        <taxon>Bacilli</taxon>
        <taxon>Bacillales</taxon>
        <taxon>Bacillaceae</taxon>
        <taxon>Rossellomorea</taxon>
    </lineage>
</organism>
<gene>
    <name evidence="1" type="ORF">AM506_12680</name>
</gene>
<dbReference type="AlphaFoldDB" id="A0A0P6WT74"/>
<dbReference type="EMBL" id="LIXZ01000008">
    <property type="protein sequence ID" value="KPL59358.1"/>
    <property type="molecule type" value="Genomic_DNA"/>
</dbReference>
<reference evidence="1 2" key="1">
    <citation type="submission" date="2015-08" db="EMBL/GenBank/DDBJ databases">
        <title>Draft Genome Sequence of Bacillus vietnamensis UCD-SED5.</title>
        <authorList>
            <person name="Lee R.D."/>
            <person name="Jospin G."/>
            <person name="Lang J.M."/>
            <person name="Coil D.A."/>
            <person name="Eisen J.A."/>
        </authorList>
    </citation>
    <scope>NUCLEOTIDE SEQUENCE [LARGE SCALE GENOMIC DNA]</scope>
    <source>
        <strain evidence="1 2">UCD-SED5</strain>
    </source>
</reference>
<accession>A0A0P6WT74</accession>
<dbReference type="OrthoDB" id="2716151at2"/>
<evidence type="ECO:0008006" key="3">
    <source>
        <dbReference type="Google" id="ProtNLM"/>
    </source>
</evidence>
<dbReference type="Proteomes" id="UP000050398">
    <property type="component" value="Unassembled WGS sequence"/>
</dbReference>
<dbReference type="PATRIC" id="fig|218284.4.peg.4256"/>
<sequence length="223" mass="25140">MKNVYSRFTGEAVVIELTGKKTINGYLIEVGSEIIIVFNGNDYIYISTSHIKNMSVVTKESIGIDEPSVSPQLEQENQLSLRKILTTAKGVFLEIYTTGNQPIHGYITGIMNNYFAFYSPVYKTMYISLQHLKWLIPYSTNLSPYRLSKENLPVNPSNSITLARSIEVQIEKLSGHLVVLNLGVQEELIGKIERVSDNIMELITAKGDSIYLNMQHIQTVHLP</sequence>
<evidence type="ECO:0000313" key="1">
    <source>
        <dbReference type="EMBL" id="KPL59358.1"/>
    </source>
</evidence>
<proteinExistence type="predicted"/>
<protein>
    <recommendedName>
        <fullName evidence="3">DUF2642 domain-containing protein</fullName>
    </recommendedName>
</protein>
<evidence type="ECO:0000313" key="2">
    <source>
        <dbReference type="Proteomes" id="UP000050398"/>
    </source>
</evidence>
<comment type="caution">
    <text evidence="1">The sequence shown here is derived from an EMBL/GenBank/DDBJ whole genome shotgun (WGS) entry which is preliminary data.</text>
</comment>
<dbReference type="RefSeq" id="WP_060672860.1">
    <property type="nucleotide sequence ID" value="NZ_JBCNGU010000002.1"/>
</dbReference>